<reference evidence="1" key="1">
    <citation type="submission" date="2020-08" db="EMBL/GenBank/DDBJ databases">
        <title>Genome public.</title>
        <authorList>
            <person name="Liu C."/>
            <person name="Sun Q."/>
        </authorList>
    </citation>
    <scope>NUCLEOTIDE SEQUENCE</scope>
    <source>
        <strain evidence="1">NSJ-28</strain>
    </source>
</reference>
<evidence type="ECO:0000313" key="2">
    <source>
        <dbReference type="Proteomes" id="UP000606499"/>
    </source>
</evidence>
<accession>A0A923LUM2</accession>
<proteinExistence type="predicted"/>
<comment type="caution">
    <text evidence="1">The sequence shown here is derived from an EMBL/GenBank/DDBJ whole genome shotgun (WGS) entry which is preliminary data.</text>
</comment>
<keyword evidence="2" id="KW-1185">Reference proteome</keyword>
<sequence length="117" mass="13823">MARAIDAYTLNNDLVSWYNDTEDEKEKSILRRMMQRVVQAPTITPPNEALTLEQLREMDGEPAYVVSAIGERSEWYIVDLEENELKNPWDRIALDNWDERYPYTAYRRPPDGKETIK</sequence>
<protein>
    <submittedName>
        <fullName evidence="1">Uncharacterized protein</fullName>
    </submittedName>
</protein>
<name>A0A923LUM2_9FIRM</name>
<dbReference type="EMBL" id="JACOPL010000003">
    <property type="protein sequence ID" value="MBC5724731.1"/>
    <property type="molecule type" value="Genomic_DNA"/>
</dbReference>
<dbReference type="RefSeq" id="WP_186949683.1">
    <property type="nucleotide sequence ID" value="NZ_JACOPL010000003.1"/>
</dbReference>
<organism evidence="1 2">
    <name type="scientific">Agathobaculum faecis</name>
    <dbReference type="NCBI Taxonomy" id="2763013"/>
    <lineage>
        <taxon>Bacteria</taxon>
        <taxon>Bacillati</taxon>
        <taxon>Bacillota</taxon>
        <taxon>Clostridia</taxon>
        <taxon>Eubacteriales</taxon>
        <taxon>Butyricicoccaceae</taxon>
        <taxon>Agathobaculum</taxon>
    </lineage>
</organism>
<dbReference type="Proteomes" id="UP000606499">
    <property type="component" value="Unassembled WGS sequence"/>
</dbReference>
<evidence type="ECO:0000313" key="1">
    <source>
        <dbReference type="EMBL" id="MBC5724731.1"/>
    </source>
</evidence>
<dbReference type="AlphaFoldDB" id="A0A923LUM2"/>
<gene>
    <name evidence="1" type="ORF">H8S45_04555</name>
</gene>